<evidence type="ECO:0000313" key="2">
    <source>
        <dbReference type="Proteomes" id="UP001055879"/>
    </source>
</evidence>
<dbReference type="Proteomes" id="UP001055879">
    <property type="component" value="Linkage Group LG02"/>
</dbReference>
<evidence type="ECO:0000313" key="1">
    <source>
        <dbReference type="EMBL" id="KAI3758620.1"/>
    </source>
</evidence>
<reference evidence="2" key="1">
    <citation type="journal article" date="2022" name="Mol. Ecol. Resour.">
        <title>The genomes of chicory, endive, great burdock and yacon provide insights into Asteraceae palaeo-polyploidization history and plant inulin production.</title>
        <authorList>
            <person name="Fan W."/>
            <person name="Wang S."/>
            <person name="Wang H."/>
            <person name="Wang A."/>
            <person name="Jiang F."/>
            <person name="Liu H."/>
            <person name="Zhao H."/>
            <person name="Xu D."/>
            <person name="Zhang Y."/>
        </authorList>
    </citation>
    <scope>NUCLEOTIDE SEQUENCE [LARGE SCALE GENOMIC DNA]</scope>
    <source>
        <strain evidence="2">cv. Niubang</strain>
    </source>
</reference>
<protein>
    <submittedName>
        <fullName evidence="1">Uncharacterized protein</fullName>
    </submittedName>
</protein>
<gene>
    <name evidence="1" type="ORF">L6452_06187</name>
</gene>
<comment type="caution">
    <text evidence="1">The sequence shown here is derived from an EMBL/GenBank/DDBJ whole genome shotgun (WGS) entry which is preliminary data.</text>
</comment>
<proteinExistence type="predicted"/>
<accession>A0ACB9EIR1</accession>
<sequence length="127" mass="14597">MSLHKDTYPRRNSYKKEELVWQKKSVKDVKTDELKGNTSCVHVHNAKKNKAHKVQNPHLNVKIMASKHISLGPVLQRSLTSKHNSLGLGPQRSKDLTPVFASDGYDGLHPKRIDLISILYFFTDRFY</sequence>
<keyword evidence="2" id="KW-1185">Reference proteome</keyword>
<organism evidence="1 2">
    <name type="scientific">Arctium lappa</name>
    <name type="common">Greater burdock</name>
    <name type="synonym">Lappa major</name>
    <dbReference type="NCBI Taxonomy" id="4217"/>
    <lineage>
        <taxon>Eukaryota</taxon>
        <taxon>Viridiplantae</taxon>
        <taxon>Streptophyta</taxon>
        <taxon>Embryophyta</taxon>
        <taxon>Tracheophyta</taxon>
        <taxon>Spermatophyta</taxon>
        <taxon>Magnoliopsida</taxon>
        <taxon>eudicotyledons</taxon>
        <taxon>Gunneridae</taxon>
        <taxon>Pentapetalae</taxon>
        <taxon>asterids</taxon>
        <taxon>campanulids</taxon>
        <taxon>Asterales</taxon>
        <taxon>Asteraceae</taxon>
        <taxon>Carduoideae</taxon>
        <taxon>Cardueae</taxon>
        <taxon>Arctiinae</taxon>
        <taxon>Arctium</taxon>
    </lineage>
</organism>
<name>A0ACB9EIR1_ARCLA</name>
<dbReference type="EMBL" id="CM042048">
    <property type="protein sequence ID" value="KAI3758620.1"/>
    <property type="molecule type" value="Genomic_DNA"/>
</dbReference>
<reference evidence="1 2" key="2">
    <citation type="journal article" date="2022" name="Mol. Ecol. Resour.">
        <title>The genomes of chicory, endive, great burdock and yacon provide insights into Asteraceae paleo-polyploidization history and plant inulin production.</title>
        <authorList>
            <person name="Fan W."/>
            <person name="Wang S."/>
            <person name="Wang H."/>
            <person name="Wang A."/>
            <person name="Jiang F."/>
            <person name="Liu H."/>
            <person name="Zhao H."/>
            <person name="Xu D."/>
            <person name="Zhang Y."/>
        </authorList>
    </citation>
    <scope>NUCLEOTIDE SEQUENCE [LARGE SCALE GENOMIC DNA]</scope>
    <source>
        <strain evidence="2">cv. Niubang</strain>
    </source>
</reference>